<evidence type="ECO:0000313" key="3">
    <source>
        <dbReference type="Proteomes" id="UP000093199"/>
    </source>
</evidence>
<dbReference type="OrthoDB" id="2476435at2"/>
<keyword evidence="1" id="KW-0472">Membrane</keyword>
<evidence type="ECO:0000256" key="1">
    <source>
        <dbReference type="SAM" id="Phobius"/>
    </source>
</evidence>
<comment type="caution">
    <text evidence="2">The sequence shown here is derived from an EMBL/GenBank/DDBJ whole genome shotgun (WGS) entry which is preliminary data.</text>
</comment>
<keyword evidence="1" id="KW-0812">Transmembrane</keyword>
<keyword evidence="1" id="KW-1133">Transmembrane helix</keyword>
<sequence>MGPLAHLPALDVMWISFYCIFFLLASIGIIYMVRHKIHNRFLQWMFKLIAYGLFFLGSFLMVLVVATWPA</sequence>
<organism evidence="2 3">
    <name type="scientific">Caryophanon tenue</name>
    <dbReference type="NCBI Taxonomy" id="33978"/>
    <lineage>
        <taxon>Bacteria</taxon>
        <taxon>Bacillati</taxon>
        <taxon>Bacillota</taxon>
        <taxon>Bacilli</taxon>
        <taxon>Bacillales</taxon>
        <taxon>Caryophanaceae</taxon>
        <taxon>Caryophanon</taxon>
    </lineage>
</organism>
<dbReference type="Pfam" id="PF10966">
    <property type="entry name" value="DUF2768"/>
    <property type="match status" value="1"/>
</dbReference>
<dbReference type="InterPro" id="IPR020076">
    <property type="entry name" value="DUF2768"/>
</dbReference>
<dbReference type="EMBL" id="MASJ01000003">
    <property type="protein sequence ID" value="OCS87812.1"/>
    <property type="molecule type" value="Genomic_DNA"/>
</dbReference>
<dbReference type="STRING" id="33978.A6M13_10970"/>
<gene>
    <name evidence="2" type="ORF">A6M13_10970</name>
</gene>
<evidence type="ECO:0000313" key="2">
    <source>
        <dbReference type="EMBL" id="OCS87812.1"/>
    </source>
</evidence>
<name>A0A1C0YKW1_9BACL</name>
<feature type="transmembrane region" description="Helical" evidence="1">
    <location>
        <begin position="45"/>
        <end position="68"/>
    </location>
</feature>
<dbReference type="AlphaFoldDB" id="A0A1C0YKW1"/>
<keyword evidence="3" id="KW-1185">Reference proteome</keyword>
<dbReference type="Proteomes" id="UP000093199">
    <property type="component" value="Unassembled WGS sequence"/>
</dbReference>
<accession>A0A1C0YKW1</accession>
<proteinExistence type="predicted"/>
<feature type="transmembrane region" description="Helical" evidence="1">
    <location>
        <begin position="12"/>
        <end position="33"/>
    </location>
</feature>
<reference evidence="2 3" key="1">
    <citation type="submission" date="2016-07" db="EMBL/GenBank/DDBJ databases">
        <title>Caryophanon tenue genome sequencing.</title>
        <authorList>
            <person name="Verma A."/>
            <person name="Pal Y."/>
            <person name="Krishnamurthi S."/>
        </authorList>
    </citation>
    <scope>NUCLEOTIDE SEQUENCE [LARGE SCALE GENOMIC DNA]</scope>
    <source>
        <strain evidence="2 3">DSM 14152</strain>
    </source>
</reference>
<protein>
    <submittedName>
        <fullName evidence="2">NAD(FAD)-dependent dehydrogenase</fullName>
    </submittedName>
</protein>
<dbReference type="RefSeq" id="WP_066543644.1">
    <property type="nucleotide sequence ID" value="NZ_MASJ01000003.1"/>
</dbReference>